<evidence type="ECO:0000259" key="9">
    <source>
        <dbReference type="PROSITE" id="PS50106"/>
    </source>
</evidence>
<evidence type="ECO:0000256" key="3">
    <source>
        <dbReference type="ARBA" id="ARBA00022729"/>
    </source>
</evidence>
<dbReference type="Pfam" id="PF13365">
    <property type="entry name" value="Trypsin_2"/>
    <property type="match status" value="1"/>
</dbReference>
<dbReference type="PANTHER" id="PTHR43343:SF3">
    <property type="entry name" value="PROTEASE DO-LIKE 8, CHLOROPLASTIC"/>
    <property type="match status" value="1"/>
</dbReference>
<dbReference type="SMART" id="SM00228">
    <property type="entry name" value="PDZ"/>
    <property type="match status" value="2"/>
</dbReference>
<dbReference type="InterPro" id="IPR051201">
    <property type="entry name" value="Chloro_Bact_Ser_Proteases"/>
</dbReference>
<dbReference type="SUPFAM" id="SSF50156">
    <property type="entry name" value="PDZ domain-like"/>
    <property type="match status" value="2"/>
</dbReference>
<evidence type="ECO:0000256" key="8">
    <source>
        <dbReference type="PIRSR" id="PIRSR611782-2"/>
    </source>
</evidence>
<dbReference type="GO" id="GO:0004252">
    <property type="term" value="F:serine-type endopeptidase activity"/>
    <property type="evidence" value="ECO:0007669"/>
    <property type="project" value="InterPro"/>
</dbReference>
<comment type="caution">
    <text evidence="10">The sequence shown here is derived from an EMBL/GenBank/DDBJ whole genome shotgun (WGS) entry which is preliminary data.</text>
</comment>
<keyword evidence="3" id="KW-0732">Signal</keyword>
<dbReference type="PROSITE" id="PS50106">
    <property type="entry name" value="PDZ"/>
    <property type="match status" value="1"/>
</dbReference>
<keyword evidence="6" id="KW-0720">Serine protease</keyword>
<evidence type="ECO:0000256" key="7">
    <source>
        <dbReference type="PIRSR" id="PIRSR611782-1"/>
    </source>
</evidence>
<keyword evidence="5" id="KW-0378">Hydrolase</keyword>
<dbReference type="Proteomes" id="UP000189670">
    <property type="component" value="Unassembled WGS sequence"/>
</dbReference>
<dbReference type="InterPro" id="IPR009003">
    <property type="entry name" value="Peptidase_S1_PA"/>
</dbReference>
<proteinExistence type="inferred from homology"/>
<feature type="binding site" evidence="8">
    <location>
        <position position="105"/>
    </location>
    <ligand>
        <name>substrate</name>
    </ligand>
</feature>
<accession>A0A1V1P953</accession>
<dbReference type="InterPro" id="IPR011782">
    <property type="entry name" value="Pept_S1C_Do"/>
</dbReference>
<feature type="active site" description="Charge relay system" evidence="7">
    <location>
        <position position="211"/>
    </location>
</feature>
<organism evidence="10 11">
    <name type="scientific">Candidatus Magnetoglobus multicellularis str. Araruama</name>
    <dbReference type="NCBI Taxonomy" id="890399"/>
    <lineage>
        <taxon>Bacteria</taxon>
        <taxon>Pseudomonadati</taxon>
        <taxon>Thermodesulfobacteriota</taxon>
        <taxon>Desulfobacteria</taxon>
        <taxon>Desulfobacterales</taxon>
        <taxon>Desulfobacteraceae</taxon>
        <taxon>Candidatus Magnetoglobus</taxon>
    </lineage>
</organism>
<dbReference type="GO" id="GO:0006508">
    <property type="term" value="P:proteolysis"/>
    <property type="evidence" value="ECO:0007669"/>
    <property type="project" value="UniProtKB-KW"/>
</dbReference>
<reference evidence="11" key="1">
    <citation type="submission" date="2012-11" db="EMBL/GenBank/DDBJ databases">
        <authorList>
            <person name="Lucero-Rivera Y.E."/>
            <person name="Tovar-Ramirez D."/>
        </authorList>
    </citation>
    <scope>NUCLEOTIDE SEQUENCE [LARGE SCALE GENOMIC DNA]</scope>
    <source>
        <strain evidence="11">Araruama</strain>
    </source>
</reference>
<feature type="binding site" evidence="8">
    <location>
        <position position="135"/>
    </location>
    <ligand>
        <name>substrate</name>
    </ligand>
</feature>
<dbReference type="PRINTS" id="PR00834">
    <property type="entry name" value="PROTEASES2C"/>
</dbReference>
<dbReference type="NCBIfam" id="TIGR02037">
    <property type="entry name" value="degP_htrA_DO"/>
    <property type="match status" value="1"/>
</dbReference>
<dbReference type="AlphaFoldDB" id="A0A1V1P953"/>
<feature type="binding site" evidence="8">
    <location>
        <begin position="227"/>
        <end position="231"/>
    </location>
    <ligand>
        <name>substrate</name>
    </ligand>
</feature>
<evidence type="ECO:0000256" key="2">
    <source>
        <dbReference type="ARBA" id="ARBA00022670"/>
    </source>
</evidence>
<evidence type="ECO:0000313" key="10">
    <source>
        <dbReference type="EMBL" id="ETR71235.1"/>
    </source>
</evidence>
<feature type="domain" description="PDZ" evidence="9">
    <location>
        <begin position="252"/>
        <end position="343"/>
    </location>
</feature>
<dbReference type="InterPro" id="IPR001940">
    <property type="entry name" value="Peptidase_S1C"/>
</dbReference>
<feature type="binding site" evidence="8">
    <location>
        <begin position="209"/>
        <end position="211"/>
    </location>
    <ligand>
        <name>substrate</name>
    </ligand>
</feature>
<evidence type="ECO:0000313" key="11">
    <source>
        <dbReference type="Proteomes" id="UP000189670"/>
    </source>
</evidence>
<feature type="active site" description="Charge relay system" evidence="7">
    <location>
        <position position="135"/>
    </location>
</feature>
<dbReference type="Gene3D" id="2.30.42.10">
    <property type="match status" value="2"/>
</dbReference>
<protein>
    <submittedName>
        <fullName evidence="10">HtrA2 peptidase</fullName>
    </submittedName>
</protein>
<evidence type="ECO:0000256" key="1">
    <source>
        <dbReference type="ARBA" id="ARBA00010541"/>
    </source>
</evidence>
<gene>
    <name evidence="10" type="ORF">OMM_02644</name>
</gene>
<sequence>MKYKLTVIIICSLLIPSLTMAFIGGDLRRNAVVKAVESVSPAVVNISAEEEVRARHPFSFGSPSLFDSFFRDFFDPGLSRKYKRTSLGSGVIIDGKRGYILTNEHVLLRTGSIKVVLKNEQEYEARLIGADPDHDIAVLQIESKDRLPDISMGDSSDIMIGETVIAIGNPFGFEHTVTSGVVSALDRTIRSDDRIFRNFIQTDASINPGNSGGPLLNINGELIGINTAIYAKAQGIGFAIPINKARRVIEDLIKYGEVQKAWIGLSIQDMDERIRSYLGLHGTRGVIVTEVMRRSPASQSGIKEGDVIIQIGKQEILSASDYEAIINDITANEKVSIVIFREGQKETVQLTASIFPENLVEELSATLLGIQVENITRTNKKRYRIAASKGVMISKIHRSSYLARIGADVGDIIRQVNEIVIKDHADYQKALIKYRNKTSILILIQRGFDQYYIRVHL</sequence>
<dbReference type="InterPro" id="IPR001478">
    <property type="entry name" value="PDZ"/>
</dbReference>
<feature type="binding site" evidence="8">
    <location>
        <position position="49"/>
    </location>
    <ligand>
        <name>substrate</name>
    </ligand>
</feature>
<dbReference type="SUPFAM" id="SSF50494">
    <property type="entry name" value="Trypsin-like serine proteases"/>
    <property type="match status" value="1"/>
</dbReference>
<keyword evidence="2" id="KW-0645">Protease</keyword>
<dbReference type="InterPro" id="IPR036034">
    <property type="entry name" value="PDZ_sf"/>
</dbReference>
<evidence type="ECO:0000256" key="4">
    <source>
        <dbReference type="ARBA" id="ARBA00022737"/>
    </source>
</evidence>
<dbReference type="Pfam" id="PF13180">
    <property type="entry name" value="PDZ_2"/>
    <property type="match status" value="1"/>
</dbReference>
<dbReference type="FunFam" id="2.40.10.10:FF:000001">
    <property type="entry name" value="Periplasmic serine protease DegS"/>
    <property type="match status" value="1"/>
</dbReference>
<comment type="similarity">
    <text evidence="1">Belongs to the peptidase S1C family.</text>
</comment>
<dbReference type="PANTHER" id="PTHR43343">
    <property type="entry name" value="PEPTIDASE S12"/>
    <property type="match status" value="1"/>
</dbReference>
<evidence type="ECO:0000256" key="6">
    <source>
        <dbReference type="ARBA" id="ARBA00022825"/>
    </source>
</evidence>
<keyword evidence="4" id="KW-0677">Repeat</keyword>
<dbReference type="Gene3D" id="2.40.10.120">
    <property type="match status" value="1"/>
</dbReference>
<feature type="active site" description="Charge relay system" evidence="7">
    <location>
        <position position="105"/>
    </location>
</feature>
<dbReference type="EMBL" id="ATBP01000301">
    <property type="protein sequence ID" value="ETR71235.1"/>
    <property type="molecule type" value="Genomic_DNA"/>
</dbReference>
<evidence type="ECO:0000256" key="5">
    <source>
        <dbReference type="ARBA" id="ARBA00022801"/>
    </source>
</evidence>
<name>A0A1V1P953_9BACT</name>